<name>A0A258FTV2_9CAUL</name>
<dbReference type="PANTHER" id="PTHR20857:SF15">
    <property type="entry name" value="THIAMINE-PHOSPHATE SYNTHASE"/>
    <property type="match status" value="1"/>
</dbReference>
<dbReference type="GO" id="GO:0004789">
    <property type="term" value="F:thiamine-phosphate diphosphorylase activity"/>
    <property type="evidence" value="ECO:0007669"/>
    <property type="project" value="TreeGrafter"/>
</dbReference>
<dbReference type="GO" id="GO:0009228">
    <property type="term" value="P:thiamine biosynthetic process"/>
    <property type="evidence" value="ECO:0007669"/>
    <property type="project" value="UniProtKB-KW"/>
</dbReference>
<dbReference type="CDD" id="cd00564">
    <property type="entry name" value="TMP_TenI"/>
    <property type="match status" value="1"/>
</dbReference>
<comment type="pathway">
    <text evidence="1">Cofactor biosynthesis; thiamine diphosphate biosynthesis.</text>
</comment>
<dbReference type="SUPFAM" id="SSF51391">
    <property type="entry name" value="Thiamin phosphate synthase"/>
    <property type="match status" value="1"/>
</dbReference>
<keyword evidence="2" id="KW-0784">Thiamine biosynthesis</keyword>
<dbReference type="AlphaFoldDB" id="A0A258FTV2"/>
<dbReference type="Gene3D" id="3.20.20.70">
    <property type="entry name" value="Aldolase class I"/>
    <property type="match status" value="1"/>
</dbReference>
<proteinExistence type="predicted"/>
<comment type="caution">
    <text evidence="4">The sequence shown here is derived from an EMBL/GenBank/DDBJ whole genome shotgun (WGS) entry which is preliminary data.</text>
</comment>
<dbReference type="Proteomes" id="UP000215595">
    <property type="component" value="Unassembled WGS sequence"/>
</dbReference>
<feature type="domain" description="Thiamine phosphate synthase/TenI" evidence="3">
    <location>
        <begin position="69"/>
        <end position="208"/>
    </location>
</feature>
<evidence type="ECO:0000256" key="1">
    <source>
        <dbReference type="ARBA" id="ARBA00004948"/>
    </source>
</evidence>
<sequence length="215" mass="21980">MGDASHTEGARLWAEAQALARTAQAVRGGRPSRVPPLLFFTDPERTPRPWETAARMPPGSGVVFRGFGRDEALNEARRLRAVTRERGMTLLIGRDADLADRIEADGLHLPEAALSAAYALSGRRPDWILTGAAHSVGAALAARDLDAVILSPIFPAGGASASRPALGVEAILAAGAGPTPVLALGGIAAERIAELAGTGCAGVAAIDGVIAAFAP</sequence>
<protein>
    <submittedName>
        <fullName evidence="4">Thiamine phosphate synthase</fullName>
    </submittedName>
</protein>
<dbReference type="InterPro" id="IPR036206">
    <property type="entry name" value="ThiamineP_synth_sf"/>
</dbReference>
<dbReference type="Pfam" id="PF02581">
    <property type="entry name" value="TMP-TENI"/>
    <property type="match status" value="1"/>
</dbReference>
<organism evidence="4 5">
    <name type="scientific">Brevundimonas subvibrioides</name>
    <dbReference type="NCBI Taxonomy" id="74313"/>
    <lineage>
        <taxon>Bacteria</taxon>
        <taxon>Pseudomonadati</taxon>
        <taxon>Pseudomonadota</taxon>
        <taxon>Alphaproteobacteria</taxon>
        <taxon>Caulobacterales</taxon>
        <taxon>Caulobacteraceae</taxon>
        <taxon>Brevundimonas</taxon>
    </lineage>
</organism>
<dbReference type="InterPro" id="IPR022998">
    <property type="entry name" value="ThiamineP_synth_TenI"/>
</dbReference>
<evidence type="ECO:0000256" key="2">
    <source>
        <dbReference type="ARBA" id="ARBA00022977"/>
    </source>
</evidence>
<evidence type="ECO:0000313" key="5">
    <source>
        <dbReference type="Proteomes" id="UP000215595"/>
    </source>
</evidence>
<dbReference type="EMBL" id="NCEB01000003">
    <property type="protein sequence ID" value="OYX35786.1"/>
    <property type="molecule type" value="Genomic_DNA"/>
</dbReference>
<accession>A0A258FTV2</accession>
<evidence type="ECO:0000259" key="3">
    <source>
        <dbReference type="Pfam" id="PF02581"/>
    </source>
</evidence>
<evidence type="ECO:0000313" key="4">
    <source>
        <dbReference type="EMBL" id="OYX35786.1"/>
    </source>
</evidence>
<dbReference type="PANTHER" id="PTHR20857">
    <property type="entry name" value="THIAMINE-PHOSPHATE PYROPHOSPHORYLASE"/>
    <property type="match status" value="1"/>
</dbReference>
<reference evidence="4 5" key="1">
    <citation type="submission" date="2017-03" db="EMBL/GenBank/DDBJ databases">
        <title>Lifting the veil on microbial sulfur biogeochemistry in mining wastewaters.</title>
        <authorList>
            <person name="Kantor R.S."/>
            <person name="Colenbrander Nelson T."/>
            <person name="Marshall S."/>
            <person name="Bennett D."/>
            <person name="Apte S."/>
            <person name="Camacho D."/>
            <person name="Thomas B.C."/>
            <person name="Warren L.A."/>
            <person name="Banfield J.F."/>
        </authorList>
    </citation>
    <scope>NUCLEOTIDE SEQUENCE [LARGE SCALE GENOMIC DNA]</scope>
    <source>
        <strain evidence="4">32-69-9</strain>
    </source>
</reference>
<dbReference type="InterPro" id="IPR013785">
    <property type="entry name" value="Aldolase_TIM"/>
</dbReference>
<dbReference type="GO" id="GO:0005737">
    <property type="term" value="C:cytoplasm"/>
    <property type="evidence" value="ECO:0007669"/>
    <property type="project" value="TreeGrafter"/>
</dbReference>
<gene>
    <name evidence="4" type="ORF">B7Z01_02160</name>
</gene>